<dbReference type="Gene3D" id="2.130.10.10">
    <property type="entry name" value="YVTN repeat-like/Quinoprotein amine dehydrogenase"/>
    <property type="match status" value="1"/>
</dbReference>
<dbReference type="Pfam" id="PF00400">
    <property type="entry name" value="WD40"/>
    <property type="match status" value="3"/>
</dbReference>
<dbReference type="PROSITE" id="PS50294">
    <property type="entry name" value="WD_REPEATS_REGION"/>
    <property type="match status" value="1"/>
</dbReference>
<name>A0AAD7CT62_MYCRO</name>
<dbReference type="PANTHER" id="PTHR19879">
    <property type="entry name" value="TRANSCRIPTION INITIATION FACTOR TFIID"/>
    <property type="match status" value="1"/>
</dbReference>
<accession>A0AAD7CT62</accession>
<evidence type="ECO:0000256" key="1">
    <source>
        <dbReference type="ARBA" id="ARBA00022574"/>
    </source>
</evidence>
<feature type="repeat" description="WD" evidence="3">
    <location>
        <begin position="233"/>
        <end position="274"/>
    </location>
</feature>
<dbReference type="SMART" id="SM00320">
    <property type="entry name" value="WD40"/>
    <property type="match status" value="3"/>
</dbReference>
<dbReference type="PROSITE" id="PS50082">
    <property type="entry name" value="WD_REPEATS_2"/>
    <property type="match status" value="1"/>
</dbReference>
<dbReference type="InterPro" id="IPR001680">
    <property type="entry name" value="WD40_rpt"/>
</dbReference>
<evidence type="ECO:0000256" key="2">
    <source>
        <dbReference type="ARBA" id="ARBA00022737"/>
    </source>
</evidence>
<evidence type="ECO:0000256" key="3">
    <source>
        <dbReference type="PROSITE-ProRule" id="PRU00221"/>
    </source>
</evidence>
<evidence type="ECO:0000313" key="5">
    <source>
        <dbReference type="Proteomes" id="UP001221757"/>
    </source>
</evidence>
<evidence type="ECO:0000313" key="4">
    <source>
        <dbReference type="EMBL" id="KAJ7660993.1"/>
    </source>
</evidence>
<dbReference type="InterPro" id="IPR011047">
    <property type="entry name" value="Quinoprotein_ADH-like_sf"/>
</dbReference>
<dbReference type="InterPro" id="IPR019775">
    <property type="entry name" value="WD40_repeat_CS"/>
</dbReference>
<reference evidence="4" key="1">
    <citation type="submission" date="2023-03" db="EMBL/GenBank/DDBJ databases">
        <title>Massive genome expansion in bonnet fungi (Mycena s.s.) driven by repeated elements and novel gene families across ecological guilds.</title>
        <authorList>
            <consortium name="Lawrence Berkeley National Laboratory"/>
            <person name="Harder C.B."/>
            <person name="Miyauchi S."/>
            <person name="Viragh M."/>
            <person name="Kuo A."/>
            <person name="Thoen E."/>
            <person name="Andreopoulos B."/>
            <person name="Lu D."/>
            <person name="Skrede I."/>
            <person name="Drula E."/>
            <person name="Henrissat B."/>
            <person name="Morin E."/>
            <person name="Kohler A."/>
            <person name="Barry K."/>
            <person name="LaButti K."/>
            <person name="Morin E."/>
            <person name="Salamov A."/>
            <person name="Lipzen A."/>
            <person name="Mereny Z."/>
            <person name="Hegedus B."/>
            <person name="Baldrian P."/>
            <person name="Stursova M."/>
            <person name="Weitz H."/>
            <person name="Taylor A."/>
            <person name="Grigoriev I.V."/>
            <person name="Nagy L.G."/>
            <person name="Martin F."/>
            <person name="Kauserud H."/>
        </authorList>
    </citation>
    <scope>NUCLEOTIDE SEQUENCE</scope>
    <source>
        <strain evidence="4">CBHHK067</strain>
    </source>
</reference>
<sequence length="331" mass="37372">MTDRGRSGLNKLDMEAHHAVLALECIKCMNTTLCQNLCGIDRGDCTGLIPADVLNNSIPAHLRYASIHWSTHLSMLPRNIVHPSLISELGHFADTHLLHWLECLSLLGELHLAGDCLEKAILSISVQTQSIMDEVRRLVPRIFTFAVIYPLELYYSALEWLPVESRIRQTYHTRKTRSVVVGLDKQWDNCEQVLHQHTICLSIALSPDGTYLVSSCRNEVWIWRARVGQIYRRLRHAAGALSVAFSPDGRYVGSGSEDRKVRIWNVSSGELRQELAGHSGPVWAVTFSPDGHSHRVRFTRPNNPHLEHRDWTDGVGNPGTRRAGILPFIFI</sequence>
<dbReference type="PROSITE" id="PS00678">
    <property type="entry name" value="WD_REPEATS_1"/>
    <property type="match status" value="1"/>
</dbReference>
<dbReference type="InterPro" id="IPR015943">
    <property type="entry name" value="WD40/YVTN_repeat-like_dom_sf"/>
</dbReference>
<keyword evidence="5" id="KW-1185">Reference proteome</keyword>
<comment type="caution">
    <text evidence="4">The sequence shown here is derived from an EMBL/GenBank/DDBJ whole genome shotgun (WGS) entry which is preliminary data.</text>
</comment>
<proteinExistence type="predicted"/>
<dbReference type="EMBL" id="JARKIE010000255">
    <property type="protein sequence ID" value="KAJ7660993.1"/>
    <property type="molecule type" value="Genomic_DNA"/>
</dbReference>
<dbReference type="AlphaFoldDB" id="A0AAD7CT62"/>
<keyword evidence="2" id="KW-0677">Repeat</keyword>
<dbReference type="PANTHER" id="PTHR19879:SF9">
    <property type="entry name" value="TRANSCRIPTION INITIATION FACTOR TFIID SUBUNIT 5"/>
    <property type="match status" value="1"/>
</dbReference>
<protein>
    <submittedName>
        <fullName evidence="4">Quinon protein alcohol dehydrogenase-like superfamily</fullName>
    </submittedName>
</protein>
<dbReference type="SUPFAM" id="SSF50998">
    <property type="entry name" value="Quinoprotein alcohol dehydrogenase-like"/>
    <property type="match status" value="1"/>
</dbReference>
<organism evidence="4 5">
    <name type="scientific">Mycena rosella</name>
    <name type="common">Pink bonnet</name>
    <name type="synonym">Agaricus rosellus</name>
    <dbReference type="NCBI Taxonomy" id="1033263"/>
    <lineage>
        <taxon>Eukaryota</taxon>
        <taxon>Fungi</taxon>
        <taxon>Dikarya</taxon>
        <taxon>Basidiomycota</taxon>
        <taxon>Agaricomycotina</taxon>
        <taxon>Agaricomycetes</taxon>
        <taxon>Agaricomycetidae</taxon>
        <taxon>Agaricales</taxon>
        <taxon>Marasmiineae</taxon>
        <taxon>Mycenaceae</taxon>
        <taxon>Mycena</taxon>
    </lineage>
</organism>
<dbReference type="Proteomes" id="UP001221757">
    <property type="component" value="Unassembled WGS sequence"/>
</dbReference>
<gene>
    <name evidence="4" type="ORF">B0H17DRAFT_1259754</name>
</gene>
<keyword evidence="1 3" id="KW-0853">WD repeat</keyword>